<dbReference type="GO" id="GO:0046872">
    <property type="term" value="F:metal ion binding"/>
    <property type="evidence" value="ECO:0007669"/>
    <property type="project" value="UniProtKB-KW"/>
</dbReference>
<keyword evidence="4" id="KW-0004">4Fe-4S</keyword>
<evidence type="ECO:0000256" key="8">
    <source>
        <dbReference type="ARBA" id="ARBA00023004"/>
    </source>
</evidence>
<evidence type="ECO:0000256" key="1">
    <source>
        <dbReference type="ARBA" id="ARBA00001933"/>
    </source>
</evidence>
<dbReference type="PANTHER" id="PTHR30538:SF0">
    <property type="entry name" value="L-LYSINE 2,3-AMINOMUTASE AQ_1632-RELATED"/>
    <property type="match status" value="1"/>
</dbReference>
<keyword evidence="5" id="KW-0949">S-adenosyl-L-methionine</keyword>
<proteinExistence type="inferred from homology"/>
<dbReference type="SUPFAM" id="SSF102114">
    <property type="entry name" value="Radical SAM enzymes"/>
    <property type="match status" value="1"/>
</dbReference>
<evidence type="ECO:0000256" key="5">
    <source>
        <dbReference type="ARBA" id="ARBA00022691"/>
    </source>
</evidence>
<comment type="cofactor">
    <cofactor evidence="2">
        <name>[4Fe-4S] cluster</name>
        <dbReference type="ChEBI" id="CHEBI:49883"/>
    </cofactor>
</comment>
<dbReference type="STRING" id="1191523.MROS_0892"/>
<dbReference type="AlphaFoldDB" id="I6ZYN4"/>
<dbReference type="GO" id="GO:0051539">
    <property type="term" value="F:4 iron, 4 sulfur cluster binding"/>
    <property type="evidence" value="ECO:0007669"/>
    <property type="project" value="UniProtKB-KW"/>
</dbReference>
<comment type="cofactor">
    <cofactor evidence="1">
        <name>pyridoxal 5'-phosphate</name>
        <dbReference type="ChEBI" id="CHEBI:597326"/>
    </cofactor>
</comment>
<keyword evidence="6" id="KW-0479">Metal-binding</keyword>
<evidence type="ECO:0000256" key="6">
    <source>
        <dbReference type="ARBA" id="ARBA00022723"/>
    </source>
</evidence>
<evidence type="ECO:0000313" key="10">
    <source>
        <dbReference type="EMBL" id="AFN74133.1"/>
    </source>
</evidence>
<dbReference type="HOGENOM" id="CLU_032161_3_0_10"/>
<comment type="similarity">
    <text evidence="3">Belongs to the radical SAM superfamily. KamA family.</text>
</comment>
<accession>I6ZYN4</accession>
<keyword evidence="8" id="KW-0408">Iron</keyword>
<dbReference type="InterPro" id="IPR058240">
    <property type="entry name" value="rSAM_sf"/>
</dbReference>
<dbReference type="Gene3D" id="3.20.20.70">
    <property type="entry name" value="Aldolase class I"/>
    <property type="match status" value="1"/>
</dbReference>
<gene>
    <name evidence="10" type="ordered locus">MROS_0892</name>
</gene>
<evidence type="ECO:0000313" key="11">
    <source>
        <dbReference type="Proteomes" id="UP000009011"/>
    </source>
</evidence>
<keyword evidence="9" id="KW-0411">Iron-sulfur</keyword>
<organism evidence="10 11">
    <name type="scientific">Melioribacter roseus (strain DSM 23840 / JCM 17771 / VKM B-2668 / P3M-2)</name>
    <dbReference type="NCBI Taxonomy" id="1191523"/>
    <lineage>
        <taxon>Bacteria</taxon>
        <taxon>Pseudomonadati</taxon>
        <taxon>Ignavibacteriota</taxon>
        <taxon>Ignavibacteria</taxon>
        <taxon>Ignavibacteriales</taxon>
        <taxon>Melioribacteraceae</taxon>
        <taxon>Melioribacter</taxon>
    </lineage>
</organism>
<dbReference type="GO" id="GO:0003824">
    <property type="term" value="F:catalytic activity"/>
    <property type="evidence" value="ECO:0007669"/>
    <property type="project" value="InterPro"/>
</dbReference>
<keyword evidence="11" id="KW-1185">Reference proteome</keyword>
<dbReference type="PANTHER" id="PTHR30538">
    <property type="entry name" value="LYSINE 2,3-AMINOMUTASE-RELATED"/>
    <property type="match status" value="1"/>
</dbReference>
<dbReference type="SFLD" id="SFLDS00029">
    <property type="entry name" value="Radical_SAM"/>
    <property type="match status" value="1"/>
</dbReference>
<dbReference type="PATRIC" id="fig|1191523.3.peg.940"/>
<dbReference type="InterPro" id="IPR007197">
    <property type="entry name" value="rSAM"/>
</dbReference>
<dbReference type="KEGG" id="mro:MROS_0892"/>
<dbReference type="Proteomes" id="UP000009011">
    <property type="component" value="Chromosome"/>
</dbReference>
<sequence length="445" mass="51810">MRNYKSFTLRNWKELPQLQKLSDYEKKAIEVVGTVLPFKTNNYVVEELIDWNNIPDDPIFTLTFPRAEMLRQEHYKEVEKLLDSNAPQEEIKETVKNIRWELNPHPAGQKYNVPKIDGIELTGVQHKYRETVLFFPSQGQTCHAYCTFCFRWPQFVGMNELKFAMKETELLIRYLKEHTEVTDLLFTGGDPLIMKTKILASYIDQILDADIENLQTIRIGTKAIGYWPYRFIDDPDADDLIRLFEKIISKGKNLAIMAHFNHPVELSTPAAEEAIRRIRATGAQIRTQSPLLRHINDSSEVWAEMWRKQVNLNCIPYYMFVARDTGAQEFFGVPLVEAWNIYRNAYKNVSGVCRTVRGPSMSATPGKVQILGVSEVNGEKTIVLRFLQGRDPDWVARPFFAKYDEKAIWLDQLKPAFGGDKFFFEDELESIFHEHIYDDESENFE</sequence>
<dbReference type="InterPro" id="IPR003739">
    <property type="entry name" value="Lys_aminomutase/Glu_NH3_mut"/>
</dbReference>
<evidence type="ECO:0000256" key="3">
    <source>
        <dbReference type="ARBA" id="ARBA00008703"/>
    </source>
</evidence>
<protein>
    <submittedName>
        <fullName evidence="10">Lysine 2,3-aminomutase related protein enzyme</fullName>
    </submittedName>
</protein>
<name>I6ZYN4_MELRP</name>
<keyword evidence="7" id="KW-0663">Pyridoxal phosphate</keyword>
<evidence type="ECO:0000256" key="4">
    <source>
        <dbReference type="ARBA" id="ARBA00022485"/>
    </source>
</evidence>
<dbReference type="SFLD" id="SFLDG01070">
    <property type="entry name" value="PLP-dependent"/>
    <property type="match status" value="1"/>
</dbReference>
<dbReference type="eggNOG" id="COG1509">
    <property type="taxonomic scope" value="Bacteria"/>
</dbReference>
<dbReference type="OrthoDB" id="9768064at2"/>
<evidence type="ECO:0000256" key="7">
    <source>
        <dbReference type="ARBA" id="ARBA00022898"/>
    </source>
</evidence>
<evidence type="ECO:0000256" key="2">
    <source>
        <dbReference type="ARBA" id="ARBA00001966"/>
    </source>
</evidence>
<dbReference type="RefSeq" id="WP_014855569.1">
    <property type="nucleotide sequence ID" value="NC_018178.1"/>
</dbReference>
<evidence type="ECO:0000256" key="9">
    <source>
        <dbReference type="ARBA" id="ARBA00023014"/>
    </source>
</evidence>
<dbReference type="EMBL" id="CP003557">
    <property type="protein sequence ID" value="AFN74133.1"/>
    <property type="molecule type" value="Genomic_DNA"/>
</dbReference>
<dbReference type="InterPro" id="IPR013785">
    <property type="entry name" value="Aldolase_TIM"/>
</dbReference>
<reference evidence="10 11" key="1">
    <citation type="journal article" date="2013" name="PLoS ONE">
        <title>Genomic analysis of Melioribacter roseus, facultatively anaerobic organotrophic bacterium representing a novel deep lineage within Bacteriodetes/Chlorobi group.</title>
        <authorList>
            <person name="Kadnikov V.V."/>
            <person name="Mardanov A.V."/>
            <person name="Podosokorskaya O.A."/>
            <person name="Gavrilov S.N."/>
            <person name="Kublanov I.V."/>
            <person name="Beletsky A.V."/>
            <person name="Bonch-Osmolovskaya E.A."/>
            <person name="Ravin N.V."/>
        </authorList>
    </citation>
    <scope>NUCLEOTIDE SEQUENCE [LARGE SCALE GENOMIC DNA]</scope>
    <source>
        <strain evidence="11">JCM 17771 / P3M-2</strain>
    </source>
</reference>